<feature type="transmembrane region" description="Helical" evidence="6">
    <location>
        <begin position="355"/>
        <end position="378"/>
    </location>
</feature>
<keyword evidence="4 6" id="KW-1133">Transmembrane helix</keyword>
<evidence type="ECO:0000256" key="6">
    <source>
        <dbReference type="SAM" id="Phobius"/>
    </source>
</evidence>
<evidence type="ECO:0000256" key="3">
    <source>
        <dbReference type="ARBA" id="ARBA00022692"/>
    </source>
</evidence>
<reference evidence="7" key="1">
    <citation type="submission" date="2023-08" db="EMBL/GenBank/DDBJ databases">
        <authorList>
            <person name="Audoor S."/>
            <person name="Bilcke G."/>
        </authorList>
    </citation>
    <scope>NUCLEOTIDE SEQUENCE</scope>
</reference>
<dbReference type="GO" id="GO:0000139">
    <property type="term" value="C:Golgi membrane"/>
    <property type="evidence" value="ECO:0007669"/>
    <property type="project" value="TreeGrafter"/>
</dbReference>
<keyword evidence="8" id="KW-1185">Reference proteome</keyword>
<dbReference type="AlphaFoldDB" id="A0AAD2G702"/>
<comment type="subcellular location">
    <subcellularLocation>
        <location evidence="1">Membrane</location>
        <topology evidence="1">Multi-pass membrane protein</topology>
    </subcellularLocation>
</comment>
<dbReference type="InterPro" id="IPR013657">
    <property type="entry name" value="SCL35B1-4/HUT1"/>
</dbReference>
<evidence type="ECO:0000256" key="4">
    <source>
        <dbReference type="ARBA" id="ARBA00022989"/>
    </source>
</evidence>
<proteinExistence type="predicted"/>
<dbReference type="PANTHER" id="PTHR10778">
    <property type="entry name" value="SOLUTE CARRIER FAMILY 35 MEMBER B"/>
    <property type="match status" value="1"/>
</dbReference>
<evidence type="ECO:0000256" key="1">
    <source>
        <dbReference type="ARBA" id="ARBA00004141"/>
    </source>
</evidence>
<evidence type="ECO:0000313" key="8">
    <source>
        <dbReference type="Proteomes" id="UP001295423"/>
    </source>
</evidence>
<dbReference type="Pfam" id="PF08449">
    <property type="entry name" value="UAA"/>
    <property type="match status" value="1"/>
</dbReference>
<dbReference type="Proteomes" id="UP001295423">
    <property type="component" value="Unassembled WGS sequence"/>
</dbReference>
<feature type="transmembrane region" description="Helical" evidence="6">
    <location>
        <begin position="203"/>
        <end position="220"/>
    </location>
</feature>
<evidence type="ECO:0000313" key="7">
    <source>
        <dbReference type="EMBL" id="CAJ1965345.1"/>
    </source>
</evidence>
<gene>
    <name evidence="7" type="ORF">CYCCA115_LOCUS21070</name>
</gene>
<name>A0AAD2G702_9STRA</name>
<keyword evidence="2" id="KW-0813">Transport</keyword>
<accession>A0AAD2G702</accession>
<keyword evidence="3 6" id="KW-0812">Transmembrane</keyword>
<dbReference type="GO" id="GO:0046964">
    <property type="term" value="F:3'-phosphoadenosine 5'-phosphosulfate transmembrane transporter activity"/>
    <property type="evidence" value="ECO:0007669"/>
    <property type="project" value="TreeGrafter"/>
</dbReference>
<evidence type="ECO:0000256" key="5">
    <source>
        <dbReference type="ARBA" id="ARBA00023136"/>
    </source>
</evidence>
<feature type="transmembrane region" description="Helical" evidence="6">
    <location>
        <begin position="463"/>
        <end position="486"/>
    </location>
</feature>
<feature type="transmembrane region" description="Helical" evidence="6">
    <location>
        <begin position="492"/>
        <end position="508"/>
    </location>
</feature>
<comment type="caution">
    <text evidence="7">The sequence shown here is derived from an EMBL/GenBank/DDBJ whole genome shotgun (WGS) entry which is preliminary data.</text>
</comment>
<feature type="transmembrane region" description="Helical" evidence="6">
    <location>
        <begin position="326"/>
        <end position="343"/>
    </location>
</feature>
<keyword evidence="5 6" id="KW-0472">Membrane</keyword>
<evidence type="ECO:0000256" key="2">
    <source>
        <dbReference type="ARBA" id="ARBA00022448"/>
    </source>
</evidence>
<feature type="transmembrane region" description="Helical" evidence="6">
    <location>
        <begin position="399"/>
        <end position="418"/>
    </location>
</feature>
<feature type="transmembrane region" description="Helical" evidence="6">
    <location>
        <begin position="74"/>
        <end position="99"/>
    </location>
</feature>
<feature type="transmembrane region" description="Helical" evidence="6">
    <location>
        <begin position="438"/>
        <end position="456"/>
    </location>
</feature>
<sequence length="541" mass="62080">MVDFVDLANGHRYLLERILGAADDDFAKIENDYPASNGFQYETTTAQSSQSALDSSSYYTGSTPVLSKSAEAELYLLATNFLLYVAMVIITIMVAKIYFPESLKRGHLEANFDKQRPYSYRRKSSYKDSNNESSEEEDLMLEYDVELEEDELEALYSDEDEEFLRSDDSSPSGDEASWMFDSDHNFLEFDQEQASRSQVVKRLLFCSLMLNITFVTWGVLQERMLTRRYPRHTGDFFTYSYALVFSNRFWTLVMSGMMLLWLKPRASRTTILYEYSFPSISNMLSSWCQYEALRYLSFPATTIFKSFKLAPVMLMGKLLGNKTYPVYDYVVALVIGIGIAMFMSSTDDLSWGTNYLGTAEVASAKWTGVMLLCLFLFFDSFTSQFQSRMFQRHVDLSMIELMFATSAFSTVLSLITLIHTHELGPALEFVYQHSEIHLHFFMFSICSTIGQLFIFYTIKNFGAVVFTLIMTTRILLSIALSCFLYGHQVSGTGFLGLMAVFGAVLYRIRRKAEGNQLIKWQGIDDEKGGELFSEWHEHLDM</sequence>
<protein>
    <submittedName>
        <fullName evidence="7">Uncharacterized protein</fullName>
    </submittedName>
</protein>
<organism evidence="7 8">
    <name type="scientific">Cylindrotheca closterium</name>
    <dbReference type="NCBI Taxonomy" id="2856"/>
    <lineage>
        <taxon>Eukaryota</taxon>
        <taxon>Sar</taxon>
        <taxon>Stramenopiles</taxon>
        <taxon>Ochrophyta</taxon>
        <taxon>Bacillariophyta</taxon>
        <taxon>Bacillariophyceae</taxon>
        <taxon>Bacillariophycidae</taxon>
        <taxon>Bacillariales</taxon>
        <taxon>Bacillariaceae</taxon>
        <taxon>Cylindrotheca</taxon>
    </lineage>
</organism>
<dbReference type="EMBL" id="CAKOGP040002202">
    <property type="protein sequence ID" value="CAJ1965345.1"/>
    <property type="molecule type" value="Genomic_DNA"/>
</dbReference>
<dbReference type="PANTHER" id="PTHR10778:SF13">
    <property type="entry name" value="ADENOSINE 3'-PHOSPHO 5'-PHOSPHOSULFATE TRANSPORTER 1"/>
    <property type="match status" value="1"/>
</dbReference>
<feature type="transmembrane region" description="Helical" evidence="6">
    <location>
        <begin position="240"/>
        <end position="262"/>
    </location>
</feature>
<dbReference type="GO" id="GO:0005789">
    <property type="term" value="C:endoplasmic reticulum membrane"/>
    <property type="evidence" value="ECO:0007669"/>
    <property type="project" value="TreeGrafter"/>
</dbReference>